<dbReference type="EMBL" id="OZ034818">
    <property type="protein sequence ID" value="CAL1389642.1"/>
    <property type="molecule type" value="Genomic_DNA"/>
</dbReference>
<proteinExistence type="predicted"/>
<sequence>MPSNRPANIVHPQSNVTTSHGASSSAPLSWLLDSAAAHHVTDKLDHLALSKKYDSMDTIAIIDGSAHGDSNASGTR</sequence>
<evidence type="ECO:0000313" key="3">
    <source>
        <dbReference type="Proteomes" id="UP001497516"/>
    </source>
</evidence>
<evidence type="ECO:0000313" key="2">
    <source>
        <dbReference type="EMBL" id="CAL1389642.1"/>
    </source>
</evidence>
<protein>
    <submittedName>
        <fullName evidence="2">Uncharacterized protein</fullName>
    </submittedName>
</protein>
<accession>A0AAV2EVF5</accession>
<name>A0AAV2EVF5_9ROSI</name>
<keyword evidence="3" id="KW-1185">Reference proteome</keyword>
<organism evidence="2 3">
    <name type="scientific">Linum trigynum</name>
    <dbReference type="NCBI Taxonomy" id="586398"/>
    <lineage>
        <taxon>Eukaryota</taxon>
        <taxon>Viridiplantae</taxon>
        <taxon>Streptophyta</taxon>
        <taxon>Embryophyta</taxon>
        <taxon>Tracheophyta</taxon>
        <taxon>Spermatophyta</taxon>
        <taxon>Magnoliopsida</taxon>
        <taxon>eudicotyledons</taxon>
        <taxon>Gunneridae</taxon>
        <taxon>Pentapetalae</taxon>
        <taxon>rosids</taxon>
        <taxon>fabids</taxon>
        <taxon>Malpighiales</taxon>
        <taxon>Linaceae</taxon>
        <taxon>Linum</taxon>
    </lineage>
</organism>
<dbReference type="AlphaFoldDB" id="A0AAV2EVF5"/>
<gene>
    <name evidence="2" type="ORF">LTRI10_LOCUS30486</name>
</gene>
<evidence type="ECO:0000256" key="1">
    <source>
        <dbReference type="SAM" id="MobiDB-lite"/>
    </source>
</evidence>
<reference evidence="2 3" key="1">
    <citation type="submission" date="2024-04" db="EMBL/GenBank/DDBJ databases">
        <authorList>
            <person name="Fracassetti M."/>
        </authorList>
    </citation>
    <scope>NUCLEOTIDE SEQUENCE [LARGE SCALE GENOMIC DNA]</scope>
</reference>
<dbReference type="Proteomes" id="UP001497516">
    <property type="component" value="Chromosome 5"/>
</dbReference>
<feature type="region of interest" description="Disordered" evidence="1">
    <location>
        <begin position="1"/>
        <end position="26"/>
    </location>
</feature>